<organism evidence="2 3">
    <name type="scientific">Brevundimonas terrae</name>
    <dbReference type="NCBI Taxonomy" id="363631"/>
    <lineage>
        <taxon>Bacteria</taxon>
        <taxon>Pseudomonadati</taxon>
        <taxon>Pseudomonadota</taxon>
        <taxon>Alphaproteobacteria</taxon>
        <taxon>Caulobacterales</taxon>
        <taxon>Caulobacteraceae</taxon>
        <taxon>Brevundimonas</taxon>
    </lineage>
</organism>
<gene>
    <name evidence="2" type="ORF">GCM10009093_11010</name>
</gene>
<sequence length="375" mass="39714">MASGLASSVLPSVVMAAQSDTAPDGQDTQQKLATGLQTAFAKDAPVGLAGAVWRDGQMLWQGQAGLRVAGEETPIGSADLWHLGSNTKAMTAALWARLVEQGKLRWDMPVNEAVTAAGLDVQLHAGWHDRTVEDFMRHRAGLLDARYVNGIWLMASRTDTRPLPVQRAAFAKRILEAAPEGPLGTFEYGNANYILVGSLIEGVTGLAWEEVMQQELFAPLGMTSAGFGAPEGQQPHGHTWSGDKVTGIGPDAPVSDNPKALGPAGTAHMSLADYGLFLAAMLQPGWLSQDSLTHLQTPLENETYALGWIAPGTRRWAGGPALLHNGSNTIWFATVVLAPVIKLAFVSVSNDGTRGGEACSTLMTEMIEALTANAK</sequence>
<reference evidence="3" key="1">
    <citation type="journal article" date="2019" name="Int. J. Syst. Evol. Microbiol.">
        <title>The Global Catalogue of Microorganisms (GCM) 10K type strain sequencing project: providing services to taxonomists for standard genome sequencing and annotation.</title>
        <authorList>
            <consortium name="The Broad Institute Genomics Platform"/>
            <consortium name="The Broad Institute Genome Sequencing Center for Infectious Disease"/>
            <person name="Wu L."/>
            <person name="Ma J."/>
        </authorList>
    </citation>
    <scope>NUCLEOTIDE SEQUENCE [LARGE SCALE GENOMIC DNA]</scope>
    <source>
        <strain evidence="3">JCM 13476</strain>
    </source>
</reference>
<dbReference type="PANTHER" id="PTHR43283">
    <property type="entry name" value="BETA-LACTAMASE-RELATED"/>
    <property type="match status" value="1"/>
</dbReference>
<accession>A0ABP3I1B9</accession>
<dbReference type="InterPro" id="IPR012338">
    <property type="entry name" value="Beta-lactam/transpept-like"/>
</dbReference>
<evidence type="ECO:0000313" key="2">
    <source>
        <dbReference type="EMBL" id="GAA0385911.1"/>
    </source>
</evidence>
<dbReference type="SUPFAM" id="SSF56601">
    <property type="entry name" value="beta-lactamase/transpeptidase-like"/>
    <property type="match status" value="1"/>
</dbReference>
<dbReference type="EMBL" id="BAAAEJ010000003">
    <property type="protein sequence ID" value="GAA0385911.1"/>
    <property type="molecule type" value="Genomic_DNA"/>
</dbReference>
<keyword evidence="3" id="KW-1185">Reference proteome</keyword>
<protein>
    <recommendedName>
        <fullName evidence="1">Beta-lactamase-related domain-containing protein</fullName>
    </recommendedName>
</protein>
<evidence type="ECO:0000313" key="3">
    <source>
        <dbReference type="Proteomes" id="UP001500791"/>
    </source>
</evidence>
<proteinExistence type="predicted"/>
<dbReference type="InterPro" id="IPR001466">
    <property type="entry name" value="Beta-lactam-related"/>
</dbReference>
<dbReference type="InterPro" id="IPR050789">
    <property type="entry name" value="Diverse_Enzym_Activities"/>
</dbReference>
<dbReference type="Gene3D" id="3.40.710.10">
    <property type="entry name" value="DD-peptidase/beta-lactamase superfamily"/>
    <property type="match status" value="1"/>
</dbReference>
<dbReference type="Proteomes" id="UP001500791">
    <property type="component" value="Unassembled WGS sequence"/>
</dbReference>
<evidence type="ECO:0000259" key="1">
    <source>
        <dbReference type="Pfam" id="PF00144"/>
    </source>
</evidence>
<comment type="caution">
    <text evidence="2">The sequence shown here is derived from an EMBL/GenBank/DDBJ whole genome shotgun (WGS) entry which is preliminary data.</text>
</comment>
<name>A0ABP3I1B9_9CAUL</name>
<feature type="domain" description="Beta-lactamase-related" evidence="1">
    <location>
        <begin position="46"/>
        <end position="358"/>
    </location>
</feature>
<dbReference type="Pfam" id="PF00144">
    <property type="entry name" value="Beta-lactamase"/>
    <property type="match status" value="1"/>
</dbReference>